<gene>
    <name evidence="4" type="primary">rsmD</name>
    <name evidence="4" type="ORF">NCTC9601_04453</name>
</gene>
<dbReference type="GO" id="GO:0052913">
    <property type="term" value="F:16S rRNA (guanine(966)-N(2))-methyltransferase activity"/>
    <property type="evidence" value="ECO:0007669"/>
    <property type="project" value="UniProtKB-EC"/>
</dbReference>
<organism evidence="4 5">
    <name type="scientific">Klebsiella pneumoniae</name>
    <dbReference type="NCBI Taxonomy" id="573"/>
    <lineage>
        <taxon>Bacteria</taxon>
        <taxon>Pseudomonadati</taxon>
        <taxon>Pseudomonadota</taxon>
        <taxon>Gammaproteobacteria</taxon>
        <taxon>Enterobacterales</taxon>
        <taxon>Enterobacteriaceae</taxon>
        <taxon>Klebsiella/Raoultella group</taxon>
        <taxon>Klebsiella</taxon>
        <taxon>Klebsiella pneumoniae complex</taxon>
    </lineage>
</organism>
<sequence>MKKPNHAGSGQIRIIGGQWRGRKLPVPESPGLRPTTDRVRETLFNWLAPSIVEAHCLDCFAGSGALGLEALSRYAASTTLLEMERGVAQQLQKNLATLKADRGKVITTNTLSFLSQPGTRTRSCSSTRRSVRGCWRRRYVCWRHKAGWPMRPWCTSKAKSKTAYRRCRLTGNCIVKKWPDRSPTVFTNVRPKESTMLINLGRLLMLCVWAFLLLNLFQPFPKPLNIFVNVALIFMILMHGLQLTLLKATQPKEAPPLSRFEQIRILFSACLSSSPGRKN</sequence>
<keyword evidence="3" id="KW-0472">Membrane</keyword>
<name>A0A2X3F344_KLEPN</name>
<dbReference type="InterPro" id="IPR009525">
    <property type="entry name" value="DUF1145"/>
</dbReference>
<dbReference type="Proteomes" id="UP000251123">
    <property type="component" value="Unassembled WGS sequence"/>
</dbReference>
<dbReference type="EC" id="2.1.1.171" evidence="4"/>
<dbReference type="AlphaFoldDB" id="A0A2X3F344"/>
<keyword evidence="1 4" id="KW-0489">Methyltransferase</keyword>
<accession>A0A2X3F344</accession>
<dbReference type="Pfam" id="PF06611">
    <property type="entry name" value="DUF1145"/>
    <property type="match status" value="1"/>
</dbReference>
<evidence type="ECO:0000313" key="5">
    <source>
        <dbReference type="Proteomes" id="UP000251123"/>
    </source>
</evidence>
<proteinExistence type="predicted"/>
<keyword evidence="3" id="KW-0812">Transmembrane</keyword>
<dbReference type="InterPro" id="IPR029063">
    <property type="entry name" value="SAM-dependent_MTases_sf"/>
</dbReference>
<keyword evidence="2 4" id="KW-0808">Transferase</keyword>
<dbReference type="PANTHER" id="PTHR43542:SF1">
    <property type="entry name" value="METHYLTRANSFERASE"/>
    <property type="match status" value="1"/>
</dbReference>
<dbReference type="PANTHER" id="PTHR43542">
    <property type="entry name" value="METHYLTRANSFERASE"/>
    <property type="match status" value="1"/>
</dbReference>
<dbReference type="InterPro" id="IPR004398">
    <property type="entry name" value="RNA_MeTrfase_RsmD"/>
</dbReference>
<dbReference type="SUPFAM" id="SSF53335">
    <property type="entry name" value="S-adenosyl-L-methionine-dependent methyltransferases"/>
    <property type="match status" value="1"/>
</dbReference>
<dbReference type="Pfam" id="PF03602">
    <property type="entry name" value="Cons_hypoth95"/>
    <property type="match status" value="1"/>
</dbReference>
<dbReference type="NCBIfam" id="NF008158">
    <property type="entry name" value="PRK10910.1"/>
    <property type="match status" value="1"/>
</dbReference>
<dbReference type="Gene3D" id="3.40.50.150">
    <property type="entry name" value="Vaccinia Virus protein VP39"/>
    <property type="match status" value="1"/>
</dbReference>
<evidence type="ECO:0000313" key="4">
    <source>
        <dbReference type="EMBL" id="SQC17060.1"/>
    </source>
</evidence>
<dbReference type="CDD" id="cd02440">
    <property type="entry name" value="AdoMet_MTases"/>
    <property type="match status" value="1"/>
</dbReference>
<evidence type="ECO:0000256" key="2">
    <source>
        <dbReference type="ARBA" id="ARBA00022679"/>
    </source>
</evidence>
<protein>
    <submittedName>
        <fullName evidence="4">Ribosomal RNA small subunit methyltransferase D</fullName>
        <ecNumber evidence="4">2.1.1.171</ecNumber>
    </submittedName>
</protein>
<reference evidence="4 5" key="1">
    <citation type="submission" date="2018-06" db="EMBL/GenBank/DDBJ databases">
        <authorList>
            <consortium name="Pathogen Informatics"/>
            <person name="Doyle S."/>
        </authorList>
    </citation>
    <scope>NUCLEOTIDE SEQUENCE [LARGE SCALE GENOMIC DNA]</scope>
    <source>
        <strain evidence="4 5">NCTC9601</strain>
    </source>
</reference>
<evidence type="ECO:0000256" key="1">
    <source>
        <dbReference type="ARBA" id="ARBA00022603"/>
    </source>
</evidence>
<feature type="transmembrane region" description="Helical" evidence="3">
    <location>
        <begin position="226"/>
        <end position="246"/>
    </location>
</feature>
<keyword evidence="3" id="KW-1133">Transmembrane helix</keyword>
<dbReference type="EMBL" id="UASN01000022">
    <property type="protein sequence ID" value="SQC17060.1"/>
    <property type="molecule type" value="Genomic_DNA"/>
</dbReference>
<feature type="transmembrane region" description="Helical" evidence="3">
    <location>
        <begin position="200"/>
        <end position="220"/>
    </location>
</feature>
<evidence type="ECO:0000256" key="3">
    <source>
        <dbReference type="SAM" id="Phobius"/>
    </source>
</evidence>
<dbReference type="NCBIfam" id="TIGR00095">
    <property type="entry name" value="16S rRNA (guanine(966)-N(2))-methyltransferase RsmD"/>
    <property type="match status" value="1"/>
</dbReference>